<sequence>MARIALVDTSVATEREKTIYHRFPANLVAGLLRTTPDIADGYLALGAALSSSPLAPRIREMVILRVGVLCGSSYEWMQHADIATSVGVGQDELAAIQSGEFSTLTEGERAVLRFVDDMVAQPKAGTAAFDGAVAVLGEQGAATVSLLTGFYMMTARFLETLEIDLDAAPTSWENA</sequence>
<dbReference type="Gene3D" id="1.20.1290.10">
    <property type="entry name" value="AhpD-like"/>
    <property type="match status" value="1"/>
</dbReference>
<dbReference type="PANTHER" id="PTHR34846">
    <property type="entry name" value="4-CARBOXYMUCONOLACTONE DECARBOXYLASE FAMILY PROTEIN (AFU_ORTHOLOGUE AFUA_6G11590)"/>
    <property type="match status" value="1"/>
</dbReference>
<protein>
    <submittedName>
        <fullName evidence="1">Carboxymuconolactone decarboxylase</fullName>
    </submittedName>
</protein>
<name>A0A1X0DG05_9MYCO</name>
<dbReference type="Pfam" id="PF02627">
    <property type="entry name" value="CMD"/>
    <property type="match status" value="1"/>
</dbReference>
<dbReference type="InterPro" id="IPR003779">
    <property type="entry name" value="CMD-like"/>
</dbReference>
<comment type="caution">
    <text evidence="1">The sequence shown here is derived from an EMBL/GenBank/DDBJ whole genome shotgun (WGS) entry which is preliminary data.</text>
</comment>
<dbReference type="GO" id="GO:0051920">
    <property type="term" value="F:peroxiredoxin activity"/>
    <property type="evidence" value="ECO:0007669"/>
    <property type="project" value="InterPro"/>
</dbReference>
<dbReference type="InterPro" id="IPR029032">
    <property type="entry name" value="AhpD-like"/>
</dbReference>
<organism evidence="1 2">
    <name type="scientific">Mycolicibacterium insubricum</name>
    <dbReference type="NCBI Taxonomy" id="444597"/>
    <lineage>
        <taxon>Bacteria</taxon>
        <taxon>Bacillati</taxon>
        <taxon>Actinomycetota</taxon>
        <taxon>Actinomycetes</taxon>
        <taxon>Mycobacteriales</taxon>
        <taxon>Mycobacteriaceae</taxon>
        <taxon>Mycolicibacterium</taxon>
    </lineage>
</organism>
<dbReference type="AlphaFoldDB" id="A0A1X0DG05"/>
<gene>
    <name evidence="1" type="ORF">BST26_08415</name>
</gene>
<reference evidence="1 2" key="1">
    <citation type="submission" date="2016-12" db="EMBL/GenBank/DDBJ databases">
        <title>The new phylogeny of genus Mycobacterium.</title>
        <authorList>
            <person name="Tortoli E."/>
            <person name="Trovato A."/>
            <person name="Cirillo D.M."/>
        </authorList>
    </citation>
    <scope>NUCLEOTIDE SEQUENCE [LARGE SCALE GENOMIC DNA]</scope>
    <source>
        <strain evidence="1 2">DSM 45130</strain>
    </source>
</reference>
<proteinExistence type="predicted"/>
<dbReference type="SUPFAM" id="SSF69118">
    <property type="entry name" value="AhpD-like"/>
    <property type="match status" value="1"/>
</dbReference>
<evidence type="ECO:0000313" key="1">
    <source>
        <dbReference type="EMBL" id="ORA71326.1"/>
    </source>
</evidence>
<keyword evidence="2" id="KW-1185">Reference proteome</keyword>
<dbReference type="RefSeq" id="WP_083030321.1">
    <property type="nucleotide sequence ID" value="NZ_AP022618.1"/>
</dbReference>
<dbReference type="OrthoDB" id="4617682at2"/>
<dbReference type="Proteomes" id="UP000192801">
    <property type="component" value="Unassembled WGS sequence"/>
</dbReference>
<dbReference type="EMBL" id="MVHS01000014">
    <property type="protein sequence ID" value="ORA71326.1"/>
    <property type="molecule type" value="Genomic_DNA"/>
</dbReference>
<dbReference type="PANTHER" id="PTHR34846:SF11">
    <property type="entry name" value="4-CARBOXYMUCONOLACTONE DECARBOXYLASE FAMILY PROTEIN (AFU_ORTHOLOGUE AFUA_6G11590)"/>
    <property type="match status" value="1"/>
</dbReference>
<dbReference type="STRING" id="444597.BST26_08415"/>
<evidence type="ECO:0000313" key="2">
    <source>
        <dbReference type="Proteomes" id="UP000192801"/>
    </source>
</evidence>
<accession>A0A1X0DG05</accession>